<dbReference type="GO" id="GO:0019878">
    <property type="term" value="P:lysine biosynthetic process via aminoadipic acid"/>
    <property type="evidence" value="ECO:0007669"/>
    <property type="project" value="TreeGrafter"/>
</dbReference>
<organism evidence="5">
    <name type="scientific">Cupriavidus necator</name>
    <name type="common">Alcaligenes eutrophus</name>
    <name type="synonym">Ralstonia eutropha</name>
    <dbReference type="NCBI Taxonomy" id="106590"/>
    <lineage>
        <taxon>Bacteria</taxon>
        <taxon>Pseudomonadati</taxon>
        <taxon>Pseudomonadota</taxon>
        <taxon>Betaproteobacteria</taxon>
        <taxon>Burkholderiales</taxon>
        <taxon>Burkholderiaceae</taxon>
        <taxon>Cupriavidus</taxon>
    </lineage>
</organism>
<dbReference type="Pfam" id="PF01648">
    <property type="entry name" value="ACPS"/>
    <property type="match status" value="1"/>
</dbReference>
<feature type="domain" description="4'-phosphopantetheinyl transferase N-terminal" evidence="4">
    <location>
        <begin position="29"/>
        <end position="99"/>
    </location>
</feature>
<dbReference type="GO" id="GO:0005829">
    <property type="term" value="C:cytosol"/>
    <property type="evidence" value="ECO:0007669"/>
    <property type="project" value="TreeGrafter"/>
</dbReference>
<dbReference type="AlphaFoldDB" id="A0A1K0JDZ4"/>
<dbReference type="InterPro" id="IPR050559">
    <property type="entry name" value="P-Pant_transferase_sf"/>
</dbReference>
<evidence type="ECO:0000259" key="3">
    <source>
        <dbReference type="Pfam" id="PF01648"/>
    </source>
</evidence>
<protein>
    <submittedName>
        <fullName evidence="5">Holo-ACP synthase 2</fullName>
    </submittedName>
</protein>
<dbReference type="PANTHER" id="PTHR12215">
    <property type="entry name" value="PHOSPHOPANTETHEINE TRANSFERASE"/>
    <property type="match status" value="1"/>
</dbReference>
<keyword evidence="2" id="KW-0808">Transferase</keyword>
<dbReference type="InterPro" id="IPR008278">
    <property type="entry name" value="4-PPantetheinyl_Trfase_dom"/>
</dbReference>
<evidence type="ECO:0000256" key="1">
    <source>
        <dbReference type="ARBA" id="ARBA00010990"/>
    </source>
</evidence>
<dbReference type="SUPFAM" id="SSF56214">
    <property type="entry name" value="4'-phosphopantetheinyl transferase"/>
    <property type="match status" value="2"/>
</dbReference>
<sequence length="230" mass="24536">MPAWLRLGCVTALATQAPDARSWMSEGEHARLAAMQATRRRAQFVAGRWLARTLLAQAFGGGWQDWSLTDGEDSSPEARGPVAARLSISHSGDLIACAVGSDALGLDLEPVRHRKGLDALYGAITTEAERATLACHVTPADTVHRFAHAWTLKEAGLKRHGGGLFATMLGHALTFEGACARGANACTWTHDGHVLALCTTDVHTLTTPEMPTAPRYWRLVPSGSAAINHA</sequence>
<reference evidence="5" key="1">
    <citation type="submission" date="2016-09" db="EMBL/GenBank/DDBJ databases">
        <authorList>
            <person name="Capua I."/>
            <person name="De Benedictis P."/>
            <person name="Joannis T."/>
            <person name="Lombin L.H."/>
            <person name="Cattoli G."/>
        </authorList>
    </citation>
    <scope>NUCLEOTIDE SEQUENCE</scope>
    <source>
        <strain evidence="5">B9</strain>
    </source>
</reference>
<evidence type="ECO:0000313" key="5">
    <source>
        <dbReference type="EMBL" id="SCU78462.1"/>
    </source>
</evidence>
<dbReference type="Gene3D" id="3.90.470.20">
    <property type="entry name" value="4'-phosphopantetheinyl transferase domain"/>
    <property type="match status" value="1"/>
</dbReference>
<dbReference type="InterPro" id="IPR041354">
    <property type="entry name" value="4PPT_N"/>
</dbReference>
<evidence type="ECO:0000259" key="4">
    <source>
        <dbReference type="Pfam" id="PF17837"/>
    </source>
</evidence>
<comment type="similarity">
    <text evidence="1">Belongs to the P-Pant transferase superfamily. Gsp/Sfp/HetI/AcpT family.</text>
</comment>
<dbReference type="GO" id="GO:0008897">
    <property type="term" value="F:holo-[acyl-carrier-protein] synthase activity"/>
    <property type="evidence" value="ECO:0007669"/>
    <property type="project" value="InterPro"/>
</dbReference>
<accession>A0A1K0JDZ4</accession>
<dbReference type="Pfam" id="PF17837">
    <property type="entry name" value="4PPT_N"/>
    <property type="match status" value="1"/>
</dbReference>
<gene>
    <name evidence="5" type="ORF">CNECB9_380021</name>
</gene>
<dbReference type="EMBL" id="FMSH01000312">
    <property type="protein sequence ID" value="SCU78462.1"/>
    <property type="molecule type" value="Genomic_DNA"/>
</dbReference>
<dbReference type="InterPro" id="IPR037143">
    <property type="entry name" value="4-PPantetheinyl_Trfase_dom_sf"/>
</dbReference>
<dbReference type="PANTHER" id="PTHR12215:SF10">
    <property type="entry name" value="L-AMINOADIPATE-SEMIALDEHYDE DEHYDROGENASE-PHOSPHOPANTETHEINYL TRANSFERASE"/>
    <property type="match status" value="1"/>
</dbReference>
<dbReference type="GO" id="GO:0000287">
    <property type="term" value="F:magnesium ion binding"/>
    <property type="evidence" value="ECO:0007669"/>
    <property type="project" value="InterPro"/>
</dbReference>
<dbReference type="RefSeq" id="WP_340526999.1">
    <property type="nucleotide sequence ID" value="NZ_FMSH01000312.1"/>
</dbReference>
<proteinExistence type="inferred from homology"/>
<name>A0A1K0JDZ4_CUPNE</name>
<evidence type="ECO:0000256" key="2">
    <source>
        <dbReference type="ARBA" id="ARBA00022679"/>
    </source>
</evidence>
<feature type="domain" description="4'-phosphopantetheinyl transferase" evidence="3">
    <location>
        <begin position="104"/>
        <end position="166"/>
    </location>
</feature>